<dbReference type="SUPFAM" id="SSF53623">
    <property type="entry name" value="MurD-like peptide ligases, catalytic domain"/>
    <property type="match status" value="1"/>
</dbReference>
<dbReference type="GO" id="GO:0016874">
    <property type="term" value="F:ligase activity"/>
    <property type="evidence" value="ECO:0007669"/>
    <property type="project" value="UniProtKB-KW"/>
</dbReference>
<feature type="region of interest" description="Disordered" evidence="1">
    <location>
        <begin position="154"/>
        <end position="188"/>
    </location>
</feature>
<comment type="caution">
    <text evidence="2">The sequence shown here is derived from an EMBL/GenBank/DDBJ whole genome shotgun (WGS) entry which is preliminary data.</text>
</comment>
<proteinExistence type="predicted"/>
<evidence type="ECO:0000313" key="3">
    <source>
        <dbReference type="Proteomes" id="UP000020681"/>
    </source>
</evidence>
<feature type="compositionally biased region" description="Polar residues" evidence="1">
    <location>
        <begin position="155"/>
        <end position="165"/>
    </location>
</feature>
<dbReference type="Proteomes" id="UP000020681">
    <property type="component" value="Unassembled WGS sequence"/>
</dbReference>
<sequence length="261" mass="29013">MDAGLVAALAADRRADSRRWKSTRCTSRTCRTPSSGVLVLLNLSRDQLDRVGEINVIERTCGGLARHPNAVVVANCDDVLMTSAAYDSPTWCGWRRRFLVERLVSCRAAARYRSRTWALVLAGRLQTADHSGGSMTKRVRPDGLALPMRLRCRRSQSGNATQASRPPSRWARSGVGRRRGRRSRRGRRRYRSFALGRHKHGSCWPRTRPAGRKRCRWWTNVPPEWSSPSTDSADGEICPGCGMCASNISRGVQNDPVVAAG</sequence>
<evidence type="ECO:0000313" key="2">
    <source>
        <dbReference type="EMBL" id="EUA94155.1"/>
    </source>
</evidence>
<accession>A0ABN0RAN4</accession>
<feature type="compositionally biased region" description="Basic residues" evidence="1">
    <location>
        <begin position="175"/>
        <end position="188"/>
    </location>
</feature>
<keyword evidence="2" id="KW-0436">Ligase</keyword>
<keyword evidence="3" id="KW-1185">Reference proteome</keyword>
<protein>
    <submittedName>
        <fullName evidence="2">Murein peptide ligase</fullName>
    </submittedName>
</protein>
<gene>
    <name evidence="2" type="ORF">I551_8567</name>
</gene>
<reference evidence="2 3" key="1">
    <citation type="submission" date="2014-01" db="EMBL/GenBank/DDBJ databases">
        <authorList>
            <person name="Dobos K."/>
            <person name="Lenaerts A."/>
            <person name="Ordway D."/>
            <person name="DeGroote M.A."/>
            <person name="Parker T."/>
            <person name="Sizemore C."/>
            <person name="Tallon L.J."/>
            <person name="Sadzewicz L.K."/>
            <person name="Sengamalay N."/>
            <person name="Fraser C.M."/>
            <person name="Hine E."/>
            <person name="Shefchek K.A."/>
            <person name="Das S.P."/>
            <person name="Tettelin H."/>
        </authorList>
    </citation>
    <scope>NUCLEOTIDE SEQUENCE [LARGE SCALE GENOMIC DNA]</scope>
    <source>
        <strain evidence="2 3">Harvey</strain>
    </source>
</reference>
<dbReference type="InterPro" id="IPR036565">
    <property type="entry name" value="Mur-like_cat_sf"/>
</dbReference>
<dbReference type="EMBL" id="JAOL01000012">
    <property type="protein sequence ID" value="EUA94155.1"/>
    <property type="molecule type" value="Genomic_DNA"/>
</dbReference>
<evidence type="ECO:0000256" key="1">
    <source>
        <dbReference type="SAM" id="MobiDB-lite"/>
    </source>
</evidence>
<name>A0ABN0RAN4_MYCUL</name>
<organism evidence="2 3">
    <name type="scientific">Mycobacterium ulcerans str. Harvey</name>
    <dbReference type="NCBI Taxonomy" id="1299332"/>
    <lineage>
        <taxon>Bacteria</taxon>
        <taxon>Bacillati</taxon>
        <taxon>Actinomycetota</taxon>
        <taxon>Actinomycetes</taxon>
        <taxon>Mycobacteriales</taxon>
        <taxon>Mycobacteriaceae</taxon>
        <taxon>Mycobacterium</taxon>
        <taxon>Mycobacterium ulcerans group</taxon>
    </lineage>
</organism>